<reference key="1">
    <citation type="submission" date="2010-11" db="EMBL/GenBank/DDBJ databases">
        <title>The complete genome of Paludibacter propionicigenes DSM 17365.</title>
        <authorList>
            <consortium name="US DOE Joint Genome Institute (JGI-PGF)"/>
            <person name="Lucas S."/>
            <person name="Copeland A."/>
            <person name="Lapidus A."/>
            <person name="Bruce D."/>
            <person name="Goodwin L."/>
            <person name="Pitluck S."/>
            <person name="Kyrpides N."/>
            <person name="Mavromatis K."/>
            <person name="Ivanova N."/>
            <person name="Munk A.C."/>
            <person name="Brettin T."/>
            <person name="Detter J.C."/>
            <person name="Han C."/>
            <person name="Tapia R."/>
            <person name="Land M."/>
            <person name="Hauser L."/>
            <person name="Markowitz V."/>
            <person name="Cheng J.-F."/>
            <person name="Hugenholtz P."/>
            <person name="Woyke T."/>
            <person name="Wu D."/>
            <person name="Gronow S."/>
            <person name="Wellnitz S."/>
            <person name="Brambilla E."/>
            <person name="Klenk H.-P."/>
            <person name="Eisen J.A."/>
        </authorList>
    </citation>
    <scope>NUCLEOTIDE SEQUENCE</scope>
    <source>
        <strain>WB4</strain>
    </source>
</reference>
<dbReference type="HOGENOM" id="CLU_1523708_0_0_10"/>
<dbReference type="KEGG" id="ppn:Palpr_1671"/>
<gene>
    <name evidence="1" type="ordered locus">Palpr_1671</name>
</gene>
<name>E4T518_PALPW</name>
<dbReference type="AlphaFoldDB" id="E4T518"/>
<dbReference type="EMBL" id="CP002345">
    <property type="protein sequence ID" value="ADQ79812.1"/>
    <property type="molecule type" value="Genomic_DNA"/>
</dbReference>
<protein>
    <submittedName>
        <fullName evidence="1">Uncharacterized protein</fullName>
    </submittedName>
</protein>
<keyword evidence="2" id="KW-1185">Reference proteome</keyword>
<reference evidence="1 2" key="2">
    <citation type="journal article" date="2011" name="Stand. Genomic Sci.">
        <title>Complete genome sequence of Paludibacter propionicigenes type strain (WB4).</title>
        <authorList>
            <person name="Gronow S."/>
            <person name="Munk C."/>
            <person name="Lapidus A."/>
            <person name="Nolan M."/>
            <person name="Lucas S."/>
            <person name="Hammon N."/>
            <person name="Deshpande S."/>
            <person name="Cheng J.F."/>
            <person name="Tapia R."/>
            <person name="Han C."/>
            <person name="Goodwin L."/>
            <person name="Pitluck S."/>
            <person name="Liolios K."/>
            <person name="Ivanova N."/>
            <person name="Mavromatis K."/>
            <person name="Mikhailova N."/>
            <person name="Pati A."/>
            <person name="Chen A."/>
            <person name="Palaniappan K."/>
            <person name="Land M."/>
            <person name="Hauser L."/>
            <person name="Chang Y.J."/>
            <person name="Jeffries C.D."/>
            <person name="Brambilla E."/>
            <person name="Rohde M."/>
            <person name="Goker M."/>
            <person name="Detter J.C."/>
            <person name="Woyke T."/>
            <person name="Bristow J."/>
            <person name="Eisen J.A."/>
            <person name="Markowitz V."/>
            <person name="Hugenholtz P."/>
            <person name="Kyrpides N.C."/>
            <person name="Klenk H.P."/>
        </authorList>
    </citation>
    <scope>NUCLEOTIDE SEQUENCE [LARGE SCALE GENOMIC DNA]</scope>
    <source>
        <strain evidence="2">DSM 17365 / JCM 13257 / WB4</strain>
    </source>
</reference>
<dbReference type="STRING" id="694427.Palpr_1671"/>
<evidence type="ECO:0000313" key="1">
    <source>
        <dbReference type="EMBL" id="ADQ79812.1"/>
    </source>
</evidence>
<dbReference type="RefSeq" id="WP_013445181.1">
    <property type="nucleotide sequence ID" value="NC_014734.1"/>
</dbReference>
<dbReference type="Proteomes" id="UP000008718">
    <property type="component" value="Chromosome"/>
</dbReference>
<accession>E4T518</accession>
<organism evidence="1 2">
    <name type="scientific">Paludibacter propionicigenes (strain DSM 17365 / JCM 13257 / WB4)</name>
    <dbReference type="NCBI Taxonomy" id="694427"/>
    <lineage>
        <taxon>Bacteria</taxon>
        <taxon>Pseudomonadati</taxon>
        <taxon>Bacteroidota</taxon>
        <taxon>Bacteroidia</taxon>
        <taxon>Bacteroidales</taxon>
        <taxon>Paludibacteraceae</taxon>
        <taxon>Paludibacter</taxon>
    </lineage>
</organism>
<proteinExistence type="predicted"/>
<sequence>MVCIGSQLTFCSPGNILRRTAVEKDERNVVSRIFSLDESSVESAHTLFYDGIISAEMVSLKQHVSSEKIAELTADYCYIDASEDNFSEKIIDHANPIILDFGGLTLKEINRKLAEIAQQCSLIPVFDVIAGCVFYPALLLGYEAQLTQGRQTKLLLWEHTDLVNKTLTVSTKIQEF</sequence>
<evidence type="ECO:0000313" key="2">
    <source>
        <dbReference type="Proteomes" id="UP000008718"/>
    </source>
</evidence>